<dbReference type="SUPFAM" id="SSF52279">
    <property type="entry name" value="Beta-D-glucan exohydrolase, C-terminal domain"/>
    <property type="match status" value="1"/>
</dbReference>
<protein>
    <recommendedName>
        <fullName evidence="5">beta-glucosidase</fullName>
        <ecNumber evidence="5">3.2.1.21</ecNumber>
    </recommendedName>
</protein>
<dbReference type="Proteomes" id="UP000717696">
    <property type="component" value="Unassembled WGS sequence"/>
</dbReference>
<dbReference type="Pfam" id="PF01915">
    <property type="entry name" value="Glyco_hydro_3_C"/>
    <property type="match status" value="1"/>
</dbReference>
<dbReference type="SUPFAM" id="SSF51445">
    <property type="entry name" value="(Trans)glycosidases"/>
    <property type="match status" value="1"/>
</dbReference>
<evidence type="ECO:0000259" key="14">
    <source>
        <dbReference type="Pfam" id="PF01915"/>
    </source>
</evidence>
<keyword evidence="9" id="KW-0325">Glycoprotein</keyword>
<dbReference type="EMBL" id="JAGMUU010000008">
    <property type="protein sequence ID" value="KAH7146759.1"/>
    <property type="molecule type" value="Genomic_DNA"/>
</dbReference>
<dbReference type="GO" id="GO:0009251">
    <property type="term" value="P:glucan catabolic process"/>
    <property type="evidence" value="ECO:0007669"/>
    <property type="project" value="TreeGrafter"/>
</dbReference>
<evidence type="ECO:0000256" key="6">
    <source>
        <dbReference type="ARBA" id="ARBA00022525"/>
    </source>
</evidence>
<dbReference type="InterPro" id="IPR036881">
    <property type="entry name" value="Glyco_hydro_3_C_sf"/>
</dbReference>
<evidence type="ECO:0000256" key="5">
    <source>
        <dbReference type="ARBA" id="ARBA00012744"/>
    </source>
</evidence>
<keyword evidence="10" id="KW-0119">Carbohydrate metabolism</keyword>
<keyword evidence="6" id="KW-0964">Secreted</keyword>
<dbReference type="InterPro" id="IPR050288">
    <property type="entry name" value="Cellulose_deg_GH3"/>
</dbReference>
<keyword evidence="7" id="KW-0732">Signal</keyword>
<evidence type="ECO:0000256" key="10">
    <source>
        <dbReference type="ARBA" id="ARBA00023277"/>
    </source>
</evidence>
<comment type="caution">
    <text evidence="15">The sequence shown here is derived from an EMBL/GenBank/DDBJ whole genome shotgun (WGS) entry which is preliminary data.</text>
</comment>
<dbReference type="PANTHER" id="PTHR42715:SF12">
    <property type="entry name" value="BETA-GLUCOSIDASE G-RELATED"/>
    <property type="match status" value="1"/>
</dbReference>
<accession>A0A9P9EWB1</accession>
<dbReference type="Gene3D" id="3.20.20.300">
    <property type="entry name" value="Glycoside hydrolase, family 3, N-terminal domain"/>
    <property type="match status" value="2"/>
</dbReference>
<name>A0A9P9EWB1_9HYPO</name>
<keyword evidence="8 15" id="KW-0378">Hydrolase</keyword>
<dbReference type="InterPro" id="IPR017853">
    <property type="entry name" value="GH"/>
</dbReference>
<evidence type="ECO:0000256" key="2">
    <source>
        <dbReference type="ARBA" id="ARBA00004613"/>
    </source>
</evidence>
<evidence type="ECO:0000256" key="8">
    <source>
        <dbReference type="ARBA" id="ARBA00022801"/>
    </source>
</evidence>
<evidence type="ECO:0000256" key="13">
    <source>
        <dbReference type="ARBA" id="ARBA00024983"/>
    </source>
</evidence>
<gene>
    <name evidence="15" type="ORF">B0J13DRAFT_664357</name>
</gene>
<evidence type="ECO:0000256" key="11">
    <source>
        <dbReference type="ARBA" id="ARBA00023295"/>
    </source>
</evidence>
<comment type="subcellular location">
    <subcellularLocation>
        <location evidence="2">Secreted</location>
    </subcellularLocation>
</comment>
<comment type="function">
    <text evidence="13">Beta-glucosidases are one of a number of cellulolytic enzymes involved in the degradation of cellulosic biomass. Catalyzes the last step releasing glucose from the inhibitory cellobiose.</text>
</comment>
<keyword evidence="11" id="KW-0326">Glycosidase</keyword>
<evidence type="ECO:0000256" key="3">
    <source>
        <dbReference type="ARBA" id="ARBA00004987"/>
    </source>
</evidence>
<dbReference type="GO" id="GO:0008422">
    <property type="term" value="F:beta-glucosidase activity"/>
    <property type="evidence" value="ECO:0007669"/>
    <property type="project" value="UniProtKB-EC"/>
</dbReference>
<proteinExistence type="inferred from homology"/>
<comment type="similarity">
    <text evidence="4">Belongs to the glycosyl hydrolase 3 family.</text>
</comment>
<reference evidence="15" key="1">
    <citation type="journal article" date="2021" name="Nat. Commun.">
        <title>Genetic determinants of endophytism in the Arabidopsis root mycobiome.</title>
        <authorList>
            <person name="Mesny F."/>
            <person name="Miyauchi S."/>
            <person name="Thiergart T."/>
            <person name="Pickel B."/>
            <person name="Atanasova L."/>
            <person name="Karlsson M."/>
            <person name="Huettel B."/>
            <person name="Barry K.W."/>
            <person name="Haridas S."/>
            <person name="Chen C."/>
            <person name="Bauer D."/>
            <person name="Andreopoulos W."/>
            <person name="Pangilinan J."/>
            <person name="LaButti K."/>
            <person name="Riley R."/>
            <person name="Lipzen A."/>
            <person name="Clum A."/>
            <person name="Drula E."/>
            <person name="Henrissat B."/>
            <person name="Kohler A."/>
            <person name="Grigoriev I.V."/>
            <person name="Martin F.M."/>
            <person name="Hacquard S."/>
        </authorList>
    </citation>
    <scope>NUCLEOTIDE SEQUENCE</scope>
    <source>
        <strain evidence="15">MPI-CAGE-AT-0021</strain>
    </source>
</reference>
<dbReference type="InterPro" id="IPR036962">
    <property type="entry name" value="Glyco_hydro_3_N_sf"/>
</dbReference>
<evidence type="ECO:0000256" key="7">
    <source>
        <dbReference type="ARBA" id="ARBA00022729"/>
    </source>
</evidence>
<dbReference type="GO" id="GO:0005576">
    <property type="term" value="C:extracellular region"/>
    <property type="evidence" value="ECO:0007669"/>
    <property type="project" value="UniProtKB-SubCell"/>
</dbReference>
<organism evidence="15 16">
    <name type="scientific">Dactylonectria estremocensis</name>
    <dbReference type="NCBI Taxonomy" id="1079267"/>
    <lineage>
        <taxon>Eukaryota</taxon>
        <taxon>Fungi</taxon>
        <taxon>Dikarya</taxon>
        <taxon>Ascomycota</taxon>
        <taxon>Pezizomycotina</taxon>
        <taxon>Sordariomycetes</taxon>
        <taxon>Hypocreomycetidae</taxon>
        <taxon>Hypocreales</taxon>
        <taxon>Nectriaceae</taxon>
        <taxon>Dactylonectria</taxon>
    </lineage>
</organism>
<keyword evidence="12" id="KW-0624">Polysaccharide degradation</keyword>
<evidence type="ECO:0000256" key="12">
    <source>
        <dbReference type="ARBA" id="ARBA00023326"/>
    </source>
</evidence>
<sequence length="394" mass="42755">MSVFPRVKDLSEQESYHIVSQLDTSETIGLVSGGYLSKSPACVGAIGAIERLGFEGICFADGPSGYTRSDGTFVRTYGPPFSRRACLGCVESDWYATHETTSFANAGLDVEMPRNISSLAGLACFGDLLLEAVNNGTVSKARLIDMAETPHALLCVASRQKLSVFGTRQRSHHVDLSIRPWLPPCRLLIGKAGVAGTVLLKNWNGVLPLKKQKQFGIFGDDASYPAIGSVYLSTGKHPEDFEMGTLDIGGGKDSGIVPKHHCHNNENVTAILSAHYPGEQLGNSIVDVLWGAVEPSGRLPYSIPKKQSDYRPPLANLIEPVTSSDAWNADFDEGQMINYRHFEAEGIAPLYKFRFRLPHIKFKMGSHLGINVESRLSSFADESKGIALGGLKDL</sequence>
<comment type="catalytic activity">
    <reaction evidence="1">
        <text>Hydrolysis of terminal, non-reducing beta-D-glucosyl residues with release of beta-D-glucose.</text>
        <dbReference type="EC" id="3.2.1.21"/>
    </reaction>
</comment>
<evidence type="ECO:0000313" key="16">
    <source>
        <dbReference type="Proteomes" id="UP000717696"/>
    </source>
</evidence>
<comment type="pathway">
    <text evidence="3">Glycan metabolism; cellulose degradation.</text>
</comment>
<dbReference type="OrthoDB" id="416222at2759"/>
<dbReference type="Gene3D" id="3.40.50.1700">
    <property type="entry name" value="Glycoside hydrolase family 3 C-terminal domain"/>
    <property type="match status" value="2"/>
</dbReference>
<feature type="domain" description="Glycoside hydrolase family 3 C-terminal" evidence="14">
    <location>
        <begin position="264"/>
        <end position="339"/>
    </location>
</feature>
<dbReference type="EC" id="3.2.1.21" evidence="5"/>
<dbReference type="PANTHER" id="PTHR42715">
    <property type="entry name" value="BETA-GLUCOSIDASE"/>
    <property type="match status" value="1"/>
</dbReference>
<evidence type="ECO:0000256" key="1">
    <source>
        <dbReference type="ARBA" id="ARBA00000448"/>
    </source>
</evidence>
<dbReference type="InterPro" id="IPR002772">
    <property type="entry name" value="Glyco_hydro_3_C"/>
</dbReference>
<dbReference type="AlphaFoldDB" id="A0A9P9EWB1"/>
<keyword evidence="16" id="KW-1185">Reference proteome</keyword>
<evidence type="ECO:0000256" key="4">
    <source>
        <dbReference type="ARBA" id="ARBA00005336"/>
    </source>
</evidence>
<evidence type="ECO:0000313" key="15">
    <source>
        <dbReference type="EMBL" id="KAH7146759.1"/>
    </source>
</evidence>
<evidence type="ECO:0000256" key="9">
    <source>
        <dbReference type="ARBA" id="ARBA00023180"/>
    </source>
</evidence>